<protein>
    <submittedName>
        <fullName evidence="1">Uncharacterized protein</fullName>
    </submittedName>
</protein>
<sequence length="191" mass="21116">MPEPALREQQCYLYLEVPPSFPPPRMCACAQQSNTTSLTLLNAQFHTKIFYLSKRNPAKLLCSVEELRKEPLTINREGSRGNATKFAWKESGNPFRQNPLQFTQPGSNPDPSIFGSLAQHESIALDHAATEAVSMDFERLAVITIMQLVLLSCVLVSDWPLLRHDLLAVKGVGGGGEQSRALLLRRVGNSA</sequence>
<name>A0A7R9CJW0_TIMCR</name>
<dbReference type="EMBL" id="OC317490">
    <property type="protein sequence ID" value="CAD7397200.1"/>
    <property type="molecule type" value="Genomic_DNA"/>
</dbReference>
<proteinExistence type="predicted"/>
<accession>A0A7R9CJW0</accession>
<dbReference type="AlphaFoldDB" id="A0A7R9CJW0"/>
<reference evidence="1" key="1">
    <citation type="submission" date="2020-11" db="EMBL/GenBank/DDBJ databases">
        <authorList>
            <person name="Tran Van P."/>
        </authorList>
    </citation>
    <scope>NUCLEOTIDE SEQUENCE</scope>
</reference>
<evidence type="ECO:0000313" key="1">
    <source>
        <dbReference type="EMBL" id="CAD7397200.1"/>
    </source>
</evidence>
<gene>
    <name evidence="1" type="ORF">TCEB3V08_LOCUS3979</name>
</gene>
<organism evidence="1">
    <name type="scientific">Timema cristinae</name>
    <name type="common">Walking stick</name>
    <dbReference type="NCBI Taxonomy" id="61476"/>
    <lineage>
        <taxon>Eukaryota</taxon>
        <taxon>Metazoa</taxon>
        <taxon>Ecdysozoa</taxon>
        <taxon>Arthropoda</taxon>
        <taxon>Hexapoda</taxon>
        <taxon>Insecta</taxon>
        <taxon>Pterygota</taxon>
        <taxon>Neoptera</taxon>
        <taxon>Polyneoptera</taxon>
        <taxon>Phasmatodea</taxon>
        <taxon>Timematodea</taxon>
        <taxon>Timematoidea</taxon>
        <taxon>Timematidae</taxon>
        <taxon>Timema</taxon>
    </lineage>
</organism>